<dbReference type="EMBL" id="NBTZ01000141">
    <property type="protein sequence ID" value="OTP68059.1"/>
    <property type="molecule type" value="Genomic_DNA"/>
</dbReference>
<organism evidence="1 2">
    <name type="scientific">Caballeronia sordidicola</name>
    <name type="common">Burkholderia sordidicola</name>
    <dbReference type="NCBI Taxonomy" id="196367"/>
    <lineage>
        <taxon>Bacteria</taxon>
        <taxon>Pseudomonadati</taxon>
        <taxon>Pseudomonadota</taxon>
        <taxon>Betaproteobacteria</taxon>
        <taxon>Burkholderiales</taxon>
        <taxon>Burkholderiaceae</taxon>
        <taxon>Caballeronia</taxon>
    </lineage>
</organism>
<accession>A0A242MA95</accession>
<reference evidence="1 2" key="1">
    <citation type="submission" date="2017-03" db="EMBL/GenBank/DDBJ databases">
        <title>Genome analysis of strain PAMC 26577.</title>
        <authorList>
            <person name="Oh H.-M."/>
            <person name="Yang J.-A."/>
        </authorList>
    </citation>
    <scope>NUCLEOTIDE SEQUENCE [LARGE SCALE GENOMIC DNA]</scope>
    <source>
        <strain evidence="1 2">PAMC 26577</strain>
    </source>
</reference>
<protein>
    <submittedName>
        <fullName evidence="1">Twin-arginine translocation protein TatC</fullName>
    </submittedName>
</protein>
<evidence type="ECO:0000313" key="2">
    <source>
        <dbReference type="Proteomes" id="UP000195221"/>
    </source>
</evidence>
<dbReference type="Proteomes" id="UP000195221">
    <property type="component" value="Unassembled WGS sequence"/>
</dbReference>
<name>A0A242MA95_CABSO</name>
<evidence type="ECO:0000313" key="1">
    <source>
        <dbReference type="EMBL" id="OTP68059.1"/>
    </source>
</evidence>
<gene>
    <name evidence="1" type="ORF">PAMC26577_35040</name>
</gene>
<dbReference type="AlphaFoldDB" id="A0A242MA95"/>
<proteinExistence type="predicted"/>
<sequence>MAVIVGQRHVVRQAQELARQAECHSKLV</sequence>
<comment type="caution">
    <text evidence="1">The sequence shown here is derived from an EMBL/GenBank/DDBJ whole genome shotgun (WGS) entry which is preliminary data.</text>
</comment>